<reference evidence="2 3" key="1">
    <citation type="submission" date="2024-05" db="EMBL/GenBank/DDBJ databases">
        <title>Genome sequencing and assembly of Indian major carp, Cirrhinus mrigala (Hamilton, 1822).</title>
        <authorList>
            <person name="Mohindra V."/>
            <person name="Chowdhury L.M."/>
            <person name="Lal K."/>
            <person name="Jena J.K."/>
        </authorList>
    </citation>
    <scope>NUCLEOTIDE SEQUENCE [LARGE SCALE GENOMIC DNA]</scope>
    <source>
        <strain evidence="2">CM1030</strain>
        <tissue evidence="2">Blood</tissue>
    </source>
</reference>
<keyword evidence="3" id="KW-1185">Reference proteome</keyword>
<evidence type="ECO:0000313" key="2">
    <source>
        <dbReference type="EMBL" id="KAL0189244.1"/>
    </source>
</evidence>
<feature type="region of interest" description="Disordered" evidence="1">
    <location>
        <begin position="176"/>
        <end position="197"/>
    </location>
</feature>
<proteinExistence type="predicted"/>
<evidence type="ECO:0008006" key="4">
    <source>
        <dbReference type="Google" id="ProtNLM"/>
    </source>
</evidence>
<evidence type="ECO:0000313" key="3">
    <source>
        <dbReference type="Proteomes" id="UP001529510"/>
    </source>
</evidence>
<evidence type="ECO:0000256" key="1">
    <source>
        <dbReference type="SAM" id="MobiDB-lite"/>
    </source>
</evidence>
<organism evidence="2 3">
    <name type="scientific">Cirrhinus mrigala</name>
    <name type="common">Mrigala</name>
    <dbReference type="NCBI Taxonomy" id="683832"/>
    <lineage>
        <taxon>Eukaryota</taxon>
        <taxon>Metazoa</taxon>
        <taxon>Chordata</taxon>
        <taxon>Craniata</taxon>
        <taxon>Vertebrata</taxon>
        <taxon>Euteleostomi</taxon>
        <taxon>Actinopterygii</taxon>
        <taxon>Neopterygii</taxon>
        <taxon>Teleostei</taxon>
        <taxon>Ostariophysi</taxon>
        <taxon>Cypriniformes</taxon>
        <taxon>Cyprinidae</taxon>
        <taxon>Labeoninae</taxon>
        <taxon>Labeonini</taxon>
        <taxon>Cirrhinus</taxon>
    </lineage>
</organism>
<dbReference type="AlphaFoldDB" id="A0ABD0QSP0"/>
<dbReference type="Proteomes" id="UP001529510">
    <property type="component" value="Unassembled WGS sequence"/>
</dbReference>
<gene>
    <name evidence="2" type="ORF">M9458_016343</name>
</gene>
<protein>
    <recommendedName>
        <fullName evidence="4">Breast cancer 1 early onset</fullName>
    </recommendedName>
</protein>
<comment type="caution">
    <text evidence="2">The sequence shown here is derived from an EMBL/GenBank/DDBJ whole genome shotgun (WGS) entry which is preliminary data.</text>
</comment>
<feature type="non-terminal residue" evidence="2">
    <location>
        <position position="197"/>
    </location>
</feature>
<accession>A0ABD0QSP0</accession>
<feature type="region of interest" description="Disordered" evidence="1">
    <location>
        <begin position="16"/>
        <end position="38"/>
    </location>
</feature>
<sequence length="197" mass="21964">PDIVTEAEIHRLTFGKRSWNQSASPTEQDPVGCDQHEAPPVKKFDFGQLITALSTKGCHPASGEEEKRIDIVDSVGQPFWSCRSALTGKDSSDSVFKGISKEPRTEPDVFIQVQHSNHMSNVEKPTLKLEDLESSHCWQNSTNSELSIPVESCVHDEIRGSISVLECVQDTRVRSSEILDSEKEKDNSGSERREITK</sequence>
<feature type="non-terminal residue" evidence="2">
    <location>
        <position position="1"/>
    </location>
</feature>
<feature type="compositionally biased region" description="Polar residues" evidence="1">
    <location>
        <begin position="18"/>
        <end position="27"/>
    </location>
</feature>
<dbReference type="EMBL" id="JAMKFB020000007">
    <property type="protein sequence ID" value="KAL0189244.1"/>
    <property type="molecule type" value="Genomic_DNA"/>
</dbReference>
<name>A0ABD0QSP0_CIRMR</name>